<keyword evidence="3" id="KW-1185">Reference proteome</keyword>
<dbReference type="AlphaFoldDB" id="A0A238J8W8"/>
<name>A0A238J8W8_9RHOB</name>
<dbReference type="EC" id="2.4.1.305" evidence="2"/>
<dbReference type="Pfam" id="PF00535">
    <property type="entry name" value="Glycos_transf_2"/>
    <property type="match status" value="1"/>
</dbReference>
<dbReference type="CDD" id="cd00761">
    <property type="entry name" value="Glyco_tranf_GTA_type"/>
    <property type="match status" value="1"/>
</dbReference>
<dbReference type="InterPro" id="IPR050834">
    <property type="entry name" value="Glycosyltransf_2"/>
</dbReference>
<dbReference type="SUPFAM" id="SSF53448">
    <property type="entry name" value="Nucleotide-diphospho-sugar transferases"/>
    <property type="match status" value="1"/>
</dbReference>
<dbReference type="Proteomes" id="UP000225972">
    <property type="component" value="Unassembled WGS sequence"/>
</dbReference>
<evidence type="ECO:0000259" key="1">
    <source>
        <dbReference type="Pfam" id="PF00535"/>
    </source>
</evidence>
<dbReference type="PANTHER" id="PTHR43685:SF2">
    <property type="entry name" value="GLYCOSYLTRANSFERASE 2-LIKE DOMAIN-CONTAINING PROTEIN"/>
    <property type="match status" value="1"/>
</dbReference>
<gene>
    <name evidence="2" type="primary">wfgD_1</name>
    <name evidence="2" type="ORF">TRP8649_00933</name>
</gene>
<keyword evidence="2" id="KW-0328">Glycosyltransferase</keyword>
<dbReference type="RefSeq" id="WP_235871851.1">
    <property type="nucleotide sequence ID" value="NZ_FXXP01000001.1"/>
</dbReference>
<protein>
    <submittedName>
        <fullName evidence="2">UDP-Glc:alpha-D-GlcNAc-diphosphoundecaprenol beta-1,3-glucosyltransferase WfgD</fullName>
        <ecNumber evidence="2">2.4.1.305</ecNumber>
    </submittedName>
</protein>
<dbReference type="EMBL" id="FXXP01000001">
    <property type="protein sequence ID" value="SMX26835.1"/>
    <property type="molecule type" value="Genomic_DNA"/>
</dbReference>
<accession>A0A238J8W8</accession>
<dbReference type="InterPro" id="IPR001173">
    <property type="entry name" value="Glyco_trans_2-like"/>
</dbReference>
<dbReference type="PANTHER" id="PTHR43685">
    <property type="entry name" value="GLYCOSYLTRANSFERASE"/>
    <property type="match status" value="1"/>
</dbReference>
<dbReference type="GO" id="GO:0016757">
    <property type="term" value="F:glycosyltransferase activity"/>
    <property type="evidence" value="ECO:0007669"/>
    <property type="project" value="UniProtKB-KW"/>
</dbReference>
<proteinExistence type="predicted"/>
<sequence length="479" mass="54098">MIALRKSVGSPERLFDPIRTIAFREKTTIVLKDVVIEDCQTRNTRSFNTHNLELSIRWKFAQAYGQFPIHFKATVLARTLIICPTFDHADTLIVSISSVLAQTDPDWELVVIADGSPPRTLEILEEFSARDKRIRFVSHEKGVRFGEAYRDPVIRASDCEIVLHLGDDDVWGHEHIAAMHRLLKDADWGQQATLACAVDGTSSWLFSHAGTRLSRKLAQNGAVITSGLNNTGYRRDAYERLAQGWAPAPETHASDVYMWLNFLRDRELRIGVSAETTWLKLPGRRTRLKFSPKKRVMEAAPYLAQINTPNFLMSLRDTASLGVPLLRTLLSHNAHQAKSYRGALRLCRWRRVRKNQQIKPVVGERFLPVKLSETQLEEFNFAFHLVRMMRGETPPEGIRQLASPYRPLLGTYLDACARLDRAAFDGLVTVLEGPLQMPAISLLGKIRLAKMSGNSALVADLISEASKRWPDAPWVKALC</sequence>
<evidence type="ECO:0000313" key="3">
    <source>
        <dbReference type="Proteomes" id="UP000225972"/>
    </source>
</evidence>
<dbReference type="Gene3D" id="3.90.550.10">
    <property type="entry name" value="Spore Coat Polysaccharide Biosynthesis Protein SpsA, Chain A"/>
    <property type="match status" value="1"/>
</dbReference>
<keyword evidence="2" id="KW-0808">Transferase</keyword>
<organism evidence="2 3">
    <name type="scientific">Pelagimonas phthalicica</name>
    <dbReference type="NCBI Taxonomy" id="1037362"/>
    <lineage>
        <taxon>Bacteria</taxon>
        <taxon>Pseudomonadati</taxon>
        <taxon>Pseudomonadota</taxon>
        <taxon>Alphaproteobacteria</taxon>
        <taxon>Rhodobacterales</taxon>
        <taxon>Roseobacteraceae</taxon>
        <taxon>Pelagimonas</taxon>
    </lineage>
</organism>
<feature type="domain" description="Glycosyltransferase 2-like" evidence="1">
    <location>
        <begin position="81"/>
        <end position="239"/>
    </location>
</feature>
<dbReference type="InterPro" id="IPR029044">
    <property type="entry name" value="Nucleotide-diphossugar_trans"/>
</dbReference>
<reference evidence="3" key="1">
    <citation type="submission" date="2017-05" db="EMBL/GenBank/DDBJ databases">
        <authorList>
            <person name="Rodrigo-Torres L."/>
            <person name="Arahal R. D."/>
            <person name="Lucena T."/>
        </authorList>
    </citation>
    <scope>NUCLEOTIDE SEQUENCE [LARGE SCALE GENOMIC DNA]</scope>
    <source>
        <strain evidence="3">CECT 8649</strain>
    </source>
</reference>
<evidence type="ECO:0000313" key="2">
    <source>
        <dbReference type="EMBL" id="SMX26835.1"/>
    </source>
</evidence>